<organism evidence="2 3">
    <name type="scientific">Inquilinus limosus MP06</name>
    <dbReference type="NCBI Taxonomy" id="1398085"/>
    <lineage>
        <taxon>Bacteria</taxon>
        <taxon>Pseudomonadati</taxon>
        <taxon>Pseudomonadota</taxon>
        <taxon>Alphaproteobacteria</taxon>
        <taxon>Rhodospirillales</taxon>
        <taxon>Rhodospirillaceae</taxon>
        <taxon>Inquilinus</taxon>
    </lineage>
</organism>
<dbReference type="InterPro" id="IPR036291">
    <property type="entry name" value="NAD(P)-bd_dom_sf"/>
</dbReference>
<proteinExistence type="predicted"/>
<sequence length="327" mass="35354">MKILVTGSSGHLGEALVRTLRDRGHEALGLDLLPGAFTDRVGSVADRAAVRQAMAGVQAVLHAATLHKPHVATHARQDFVDTNVTGTLTLLEEAAAAGVGAFVFTSTTSVFGDALVPPPDAPAAWVTEDVVPVPKNIYGATKAAAEDLCQLFHRNQGLPCLVLRTSRFFPEADDDGAKRAAYADDNLKASEFLFRRVDIEDVVDAHLLALEKAPAIGFGRYIVSATTPFRPEDLAELRRDAPAVVRRRVPGHEAEYARRGWRMLPGIDRVYVNDRARAELGWQPRHDFAAVVDRLRAGGSLWSPLARLVGSKGYHAESFAEGPYPVG</sequence>
<dbReference type="Gene3D" id="3.40.50.720">
    <property type="entry name" value="NAD(P)-binding Rossmann-like Domain"/>
    <property type="match status" value="1"/>
</dbReference>
<dbReference type="Pfam" id="PF01370">
    <property type="entry name" value="Epimerase"/>
    <property type="match status" value="1"/>
</dbReference>
<protein>
    <submittedName>
        <fullName evidence="2">NAD-dependent epimerase</fullName>
    </submittedName>
</protein>
<dbReference type="InterPro" id="IPR001509">
    <property type="entry name" value="Epimerase_deHydtase"/>
</dbReference>
<evidence type="ECO:0000313" key="2">
    <source>
        <dbReference type="EMBL" id="KGM32819.1"/>
    </source>
</evidence>
<feature type="domain" description="NAD-dependent epimerase/dehydratase" evidence="1">
    <location>
        <begin position="3"/>
        <end position="213"/>
    </location>
</feature>
<gene>
    <name evidence="2" type="ORF">P409_19235</name>
</gene>
<reference evidence="2 3" key="1">
    <citation type="submission" date="2014-01" db="EMBL/GenBank/DDBJ databases">
        <title>Genome sequence determination for a cystic fibrosis isolate, Inquilinus limosus.</title>
        <authorList>
            <person name="Pino M."/>
            <person name="Di Conza J."/>
            <person name="Gutkind G."/>
        </authorList>
    </citation>
    <scope>NUCLEOTIDE SEQUENCE [LARGE SCALE GENOMIC DNA]</scope>
    <source>
        <strain evidence="2 3">MP06</strain>
    </source>
</reference>
<accession>A0A0A0D3Y8</accession>
<name>A0A0A0D3Y8_9PROT</name>
<dbReference type="InterPro" id="IPR050177">
    <property type="entry name" value="Lipid_A_modif_metabolic_enz"/>
</dbReference>
<dbReference type="SUPFAM" id="SSF51735">
    <property type="entry name" value="NAD(P)-binding Rossmann-fold domains"/>
    <property type="match status" value="1"/>
</dbReference>
<dbReference type="PANTHER" id="PTHR43245:SF54">
    <property type="entry name" value="BLL0593 PROTEIN"/>
    <property type="match status" value="1"/>
</dbReference>
<dbReference type="EMBL" id="JANX01000259">
    <property type="protein sequence ID" value="KGM32819.1"/>
    <property type="molecule type" value="Genomic_DNA"/>
</dbReference>
<comment type="caution">
    <text evidence="2">The sequence shown here is derived from an EMBL/GenBank/DDBJ whole genome shotgun (WGS) entry which is preliminary data.</text>
</comment>
<dbReference type="PANTHER" id="PTHR43245">
    <property type="entry name" value="BIFUNCTIONAL POLYMYXIN RESISTANCE PROTEIN ARNA"/>
    <property type="match status" value="1"/>
</dbReference>
<evidence type="ECO:0000313" key="3">
    <source>
        <dbReference type="Proteomes" id="UP000029995"/>
    </source>
</evidence>
<dbReference type="AlphaFoldDB" id="A0A0A0D3Y8"/>
<dbReference type="Proteomes" id="UP000029995">
    <property type="component" value="Unassembled WGS sequence"/>
</dbReference>
<dbReference type="OrthoDB" id="9801056at2"/>
<dbReference type="RefSeq" id="WP_034841664.1">
    <property type="nucleotide sequence ID" value="NZ_JANX01000259.1"/>
</dbReference>
<evidence type="ECO:0000259" key="1">
    <source>
        <dbReference type="Pfam" id="PF01370"/>
    </source>
</evidence>